<dbReference type="EMBL" id="UZAH01036574">
    <property type="protein sequence ID" value="VDP46159.1"/>
    <property type="molecule type" value="Genomic_DNA"/>
</dbReference>
<evidence type="ECO:0000256" key="2">
    <source>
        <dbReference type="SAM" id="SignalP"/>
    </source>
</evidence>
<reference evidence="3 4" key="1">
    <citation type="submission" date="2018-11" db="EMBL/GenBank/DDBJ databases">
        <authorList>
            <consortium name="Pathogen Informatics"/>
        </authorList>
    </citation>
    <scope>NUCLEOTIDE SEQUENCE [LARGE SCALE GENOMIC DNA]</scope>
</reference>
<evidence type="ECO:0000313" key="5">
    <source>
        <dbReference type="WBParaSite" id="HPBE_0002460601-mRNA-1"/>
    </source>
</evidence>
<keyword evidence="2" id="KW-0732">Signal</keyword>
<sequence>MKAVLCVSALLMLCIDAMAFVNLNGCERGLVESSKAKDRPLLRQEIKTRLGFELEDADIIAGFMVHDKDFTEVDNVFFAGRQKDEKAVTFIYGPTEMRRIHYSMYYQYLGCEDVGDTSSEPGRLLSNVAGMSFELKRPLRDIGDPSSDSLDTAWVSNRLNTDACYSTSKKGQTDKQTDGRTDGRTDNR</sequence>
<feature type="compositionally biased region" description="Basic and acidic residues" evidence="1">
    <location>
        <begin position="171"/>
        <end position="188"/>
    </location>
</feature>
<reference evidence="5" key="2">
    <citation type="submission" date="2019-09" db="UniProtKB">
        <authorList>
            <consortium name="WormBaseParasite"/>
        </authorList>
    </citation>
    <scope>IDENTIFICATION</scope>
</reference>
<name>A0A183GPI6_HELPZ</name>
<evidence type="ECO:0000313" key="4">
    <source>
        <dbReference type="Proteomes" id="UP000050761"/>
    </source>
</evidence>
<protein>
    <submittedName>
        <fullName evidence="5">DUF5104 domain-containing protein</fullName>
    </submittedName>
</protein>
<evidence type="ECO:0000256" key="1">
    <source>
        <dbReference type="SAM" id="MobiDB-lite"/>
    </source>
</evidence>
<feature type="region of interest" description="Disordered" evidence="1">
    <location>
        <begin position="165"/>
        <end position="188"/>
    </location>
</feature>
<feature type="chain" id="PRO_5044552183" evidence="2">
    <location>
        <begin position="20"/>
        <end position="188"/>
    </location>
</feature>
<evidence type="ECO:0000313" key="3">
    <source>
        <dbReference type="EMBL" id="VDP46159.1"/>
    </source>
</evidence>
<dbReference type="WBParaSite" id="HPBE_0002460601-mRNA-1">
    <property type="protein sequence ID" value="HPBE_0002460601-mRNA-1"/>
    <property type="gene ID" value="HPBE_0002460601"/>
</dbReference>
<proteinExistence type="predicted"/>
<keyword evidence="4" id="KW-1185">Reference proteome</keyword>
<gene>
    <name evidence="3" type="ORF">HPBE_LOCUS24604</name>
</gene>
<dbReference type="Proteomes" id="UP000050761">
    <property type="component" value="Unassembled WGS sequence"/>
</dbReference>
<organism evidence="4 5">
    <name type="scientific">Heligmosomoides polygyrus</name>
    <name type="common">Parasitic roundworm</name>
    <dbReference type="NCBI Taxonomy" id="6339"/>
    <lineage>
        <taxon>Eukaryota</taxon>
        <taxon>Metazoa</taxon>
        <taxon>Ecdysozoa</taxon>
        <taxon>Nematoda</taxon>
        <taxon>Chromadorea</taxon>
        <taxon>Rhabditida</taxon>
        <taxon>Rhabditina</taxon>
        <taxon>Rhabditomorpha</taxon>
        <taxon>Strongyloidea</taxon>
        <taxon>Heligmosomidae</taxon>
        <taxon>Heligmosomoides</taxon>
    </lineage>
</organism>
<accession>A0A3P8HIB1</accession>
<feature type="signal peptide" evidence="2">
    <location>
        <begin position="1"/>
        <end position="19"/>
    </location>
</feature>
<dbReference type="AlphaFoldDB" id="A0A183GPI6"/>
<accession>A0A183GPI6</accession>